<comment type="similarity">
    <text evidence="2">Belongs to the GSP F family.</text>
</comment>
<keyword evidence="3" id="KW-1003">Cell membrane</keyword>
<feature type="transmembrane region" description="Helical" evidence="8">
    <location>
        <begin position="54"/>
        <end position="76"/>
    </location>
</feature>
<accession>A0A1G1ZVU6</accession>
<keyword evidence="4" id="KW-0997">Cell inner membrane</keyword>
<dbReference type="PANTHER" id="PTHR30012">
    <property type="entry name" value="GENERAL SECRETION PATHWAY PROTEIN"/>
    <property type="match status" value="1"/>
</dbReference>
<feature type="transmembrane region" description="Helical" evidence="8">
    <location>
        <begin position="261"/>
        <end position="282"/>
    </location>
</feature>
<name>A0A1G1ZVU6_9BACT</name>
<proteinExistence type="inferred from homology"/>
<evidence type="ECO:0000313" key="11">
    <source>
        <dbReference type="Proteomes" id="UP000176611"/>
    </source>
</evidence>
<evidence type="ECO:0000256" key="8">
    <source>
        <dbReference type="SAM" id="Phobius"/>
    </source>
</evidence>
<dbReference type="AlphaFoldDB" id="A0A1G1ZVU6"/>
<dbReference type="InterPro" id="IPR003004">
    <property type="entry name" value="GspF/PilC"/>
</dbReference>
<keyword evidence="6 8" id="KW-1133">Transmembrane helix</keyword>
<dbReference type="InterPro" id="IPR042094">
    <property type="entry name" value="T2SS_GspF_sf"/>
</dbReference>
<evidence type="ECO:0000313" key="10">
    <source>
        <dbReference type="EMBL" id="OGY68838.1"/>
    </source>
</evidence>
<dbReference type="FunFam" id="1.20.81.30:FF:000001">
    <property type="entry name" value="Type II secretion system protein F"/>
    <property type="match status" value="1"/>
</dbReference>
<evidence type="ECO:0000256" key="5">
    <source>
        <dbReference type="ARBA" id="ARBA00022692"/>
    </source>
</evidence>
<dbReference type="InterPro" id="IPR018076">
    <property type="entry name" value="T2SS_GspF_dom"/>
</dbReference>
<dbReference type="Proteomes" id="UP000176611">
    <property type="component" value="Unassembled WGS sequence"/>
</dbReference>
<evidence type="ECO:0000256" key="4">
    <source>
        <dbReference type="ARBA" id="ARBA00022519"/>
    </source>
</evidence>
<dbReference type="PRINTS" id="PR00812">
    <property type="entry name" value="BCTERIALGSPF"/>
</dbReference>
<reference evidence="10 11" key="1">
    <citation type="journal article" date="2016" name="Nat. Commun.">
        <title>Thousands of microbial genomes shed light on interconnected biogeochemical processes in an aquifer system.</title>
        <authorList>
            <person name="Anantharaman K."/>
            <person name="Brown C.T."/>
            <person name="Hug L.A."/>
            <person name="Sharon I."/>
            <person name="Castelle C.J."/>
            <person name="Probst A.J."/>
            <person name="Thomas B.C."/>
            <person name="Singh A."/>
            <person name="Wilkins M.J."/>
            <person name="Karaoz U."/>
            <person name="Brodie E.L."/>
            <person name="Williams K.H."/>
            <person name="Hubbard S.S."/>
            <person name="Banfield J.F."/>
        </authorList>
    </citation>
    <scope>NUCLEOTIDE SEQUENCE [LARGE SCALE GENOMIC DNA]</scope>
</reference>
<dbReference type="GO" id="GO:0005886">
    <property type="term" value="C:plasma membrane"/>
    <property type="evidence" value="ECO:0007669"/>
    <property type="project" value="UniProtKB-SubCell"/>
</dbReference>
<keyword evidence="5 8" id="KW-0812">Transmembrane</keyword>
<dbReference type="PANTHER" id="PTHR30012:SF0">
    <property type="entry name" value="TYPE II SECRETION SYSTEM PROTEIN F-RELATED"/>
    <property type="match status" value="1"/>
</dbReference>
<dbReference type="EMBL" id="MHJO01000027">
    <property type="protein sequence ID" value="OGY68838.1"/>
    <property type="molecule type" value="Genomic_DNA"/>
</dbReference>
<evidence type="ECO:0000256" key="2">
    <source>
        <dbReference type="ARBA" id="ARBA00005745"/>
    </source>
</evidence>
<evidence type="ECO:0000256" key="1">
    <source>
        <dbReference type="ARBA" id="ARBA00004429"/>
    </source>
</evidence>
<protein>
    <recommendedName>
        <fullName evidence="9">Type II secretion system protein GspF domain-containing protein</fullName>
    </recommendedName>
</protein>
<organism evidence="10 11">
    <name type="scientific">Candidatus Harrisonbacteria bacterium RIFOXYD1_FULL_40_9</name>
    <dbReference type="NCBI Taxonomy" id="1798412"/>
    <lineage>
        <taxon>Bacteria</taxon>
        <taxon>Candidatus Harrisoniibacteriota</taxon>
    </lineage>
</organism>
<gene>
    <name evidence="10" type="ORF">A2586_02260</name>
</gene>
<evidence type="ECO:0000256" key="3">
    <source>
        <dbReference type="ARBA" id="ARBA00022475"/>
    </source>
</evidence>
<evidence type="ECO:0000256" key="7">
    <source>
        <dbReference type="ARBA" id="ARBA00023136"/>
    </source>
</evidence>
<comment type="subcellular location">
    <subcellularLocation>
        <location evidence="1">Cell inner membrane</location>
        <topology evidence="1">Multi-pass membrane protein</topology>
    </subcellularLocation>
</comment>
<dbReference type="Pfam" id="PF00482">
    <property type="entry name" value="T2SSF"/>
    <property type="match status" value="2"/>
</dbReference>
<dbReference type="Gene3D" id="1.20.81.30">
    <property type="entry name" value="Type II secretion system (T2SS), domain F"/>
    <property type="match status" value="2"/>
</dbReference>
<feature type="transmembrane region" description="Helical" evidence="8">
    <location>
        <begin position="107"/>
        <end position="126"/>
    </location>
</feature>
<evidence type="ECO:0000256" key="6">
    <source>
        <dbReference type="ARBA" id="ARBA00022989"/>
    </source>
</evidence>
<sequence length="288" mass="32450">MSQALERQKGVFSDFYINMVRSAEVTGRVEEVMGFLADYLEKEVHLVSRVRNALIYPIVVIVLFIGVAFLLLAVVLPQIEPIFKESNVAIPLFTRILLATGVFLKQWWIFVVLFVGLLLALLFNYLGTKEGRAVADDVRMRLPFFRKLFERLYVARFAESLSVLIKGGVPIVQSIEIAGHTIDNVLYQEVLHEVAEEVRRGELLSRALEKQEHFFPPLVGQMVGVGETTGRLDELLDRISRFYSSQVDDVVSNLVELIQPALILGIGVLSGLLFASILLPLYNLVQTF</sequence>
<feature type="domain" description="Type II secretion system protein GspF" evidence="9">
    <location>
        <begin position="157"/>
        <end position="280"/>
    </location>
</feature>
<feature type="domain" description="Type II secretion system protein GspF" evidence="9">
    <location>
        <begin position="2"/>
        <end position="77"/>
    </location>
</feature>
<comment type="caution">
    <text evidence="10">The sequence shown here is derived from an EMBL/GenBank/DDBJ whole genome shotgun (WGS) entry which is preliminary data.</text>
</comment>
<keyword evidence="7 8" id="KW-0472">Membrane</keyword>
<evidence type="ECO:0000259" key="9">
    <source>
        <dbReference type="Pfam" id="PF00482"/>
    </source>
</evidence>